<dbReference type="Gene3D" id="1.10.10.60">
    <property type="entry name" value="Homeodomain-like"/>
    <property type="match status" value="2"/>
</dbReference>
<dbReference type="RefSeq" id="WP_235118126.1">
    <property type="nucleotide sequence ID" value="NZ_CP090978.1"/>
</dbReference>
<keyword evidence="6" id="KW-1185">Reference proteome</keyword>
<feature type="domain" description="HTH araC/xylS-type" evidence="4">
    <location>
        <begin position="177"/>
        <end position="276"/>
    </location>
</feature>
<dbReference type="InterPro" id="IPR037923">
    <property type="entry name" value="HTH-like"/>
</dbReference>
<evidence type="ECO:0000313" key="5">
    <source>
        <dbReference type="EMBL" id="UJF31781.1"/>
    </source>
</evidence>
<sequence length="319" mass="37818">MDYTYKVIELQEGLPIRLVLHKKPSYSYHWHKEFEIFFVLQGEVHIQTTQQRYFVKKHDILLMNCNEIHASNYVGSHNLILIIQLDLSFCKQFGVDFTQLHIHRDELSQAYHRETTRELKKILIRMVGEMTSKEVGFQHEVMACIHHFITLLLRKVPYSKLVNKTDTISEQDLSRLNRILVYMNENYKEQISLKDFSKDEFLSFYYLSHFFKKKVGLTFSECLNQIRIQKAVECMLVNPSENMIDIAHSVGFPNVKSFNRSFKDKYQMTPYQYKKMLVHADGVKRNLWMESYEAWGNIEVNHSIVLDMLKEAASRSSLL</sequence>
<protein>
    <submittedName>
        <fullName evidence="5">AraC family transcriptional regulator</fullName>
    </submittedName>
</protein>
<evidence type="ECO:0000256" key="3">
    <source>
        <dbReference type="ARBA" id="ARBA00023163"/>
    </source>
</evidence>
<dbReference type="SUPFAM" id="SSF46689">
    <property type="entry name" value="Homeodomain-like"/>
    <property type="match status" value="2"/>
</dbReference>
<dbReference type="Proteomes" id="UP001649230">
    <property type="component" value="Chromosome"/>
</dbReference>
<dbReference type="SUPFAM" id="SSF51215">
    <property type="entry name" value="Regulatory protein AraC"/>
    <property type="match status" value="1"/>
</dbReference>
<dbReference type="Gene3D" id="2.60.120.10">
    <property type="entry name" value="Jelly Rolls"/>
    <property type="match status" value="1"/>
</dbReference>
<reference evidence="5 6" key="1">
    <citation type="journal article" date="2024" name="Int. J. Syst. Evol. Microbiol.">
        <title>Paenibacillus hexagrammi sp. nov., a novel bacterium isolated from the gut content of Hexagrammos agrammus.</title>
        <authorList>
            <person name="Jung H.K."/>
            <person name="Kim D.G."/>
            <person name="Zin H."/>
            <person name="Park J."/>
            <person name="Jung H."/>
            <person name="Kim Y.O."/>
            <person name="Kong H.J."/>
            <person name="Kim J.W."/>
            <person name="Kim Y.S."/>
        </authorList>
    </citation>
    <scope>NUCLEOTIDE SEQUENCE [LARGE SCALE GENOMIC DNA]</scope>
    <source>
        <strain evidence="5 6">YPD9-1</strain>
    </source>
</reference>
<keyword evidence="1" id="KW-0805">Transcription regulation</keyword>
<dbReference type="SMART" id="SM00342">
    <property type="entry name" value="HTH_ARAC"/>
    <property type="match status" value="1"/>
</dbReference>
<dbReference type="EMBL" id="CP090978">
    <property type="protein sequence ID" value="UJF31781.1"/>
    <property type="molecule type" value="Genomic_DNA"/>
</dbReference>
<gene>
    <name evidence="5" type="ORF">L0M14_18640</name>
</gene>
<organism evidence="5 6">
    <name type="scientific">Paenibacillus hexagrammi</name>
    <dbReference type="NCBI Taxonomy" id="2908839"/>
    <lineage>
        <taxon>Bacteria</taxon>
        <taxon>Bacillati</taxon>
        <taxon>Bacillota</taxon>
        <taxon>Bacilli</taxon>
        <taxon>Bacillales</taxon>
        <taxon>Paenibacillaceae</taxon>
        <taxon>Paenibacillus</taxon>
    </lineage>
</organism>
<evidence type="ECO:0000313" key="6">
    <source>
        <dbReference type="Proteomes" id="UP001649230"/>
    </source>
</evidence>
<dbReference type="PROSITE" id="PS01124">
    <property type="entry name" value="HTH_ARAC_FAMILY_2"/>
    <property type="match status" value="1"/>
</dbReference>
<dbReference type="InterPro" id="IPR014710">
    <property type="entry name" value="RmlC-like_jellyroll"/>
</dbReference>
<evidence type="ECO:0000259" key="4">
    <source>
        <dbReference type="PROSITE" id="PS01124"/>
    </source>
</evidence>
<dbReference type="Pfam" id="PF12833">
    <property type="entry name" value="HTH_18"/>
    <property type="match status" value="1"/>
</dbReference>
<name>A0ABY3SCW2_9BACL</name>
<accession>A0ABY3SCW2</accession>
<dbReference type="InterPro" id="IPR003313">
    <property type="entry name" value="AraC-bd"/>
</dbReference>
<keyword evidence="2" id="KW-0238">DNA-binding</keyword>
<dbReference type="InterPro" id="IPR018060">
    <property type="entry name" value="HTH_AraC"/>
</dbReference>
<evidence type="ECO:0000256" key="2">
    <source>
        <dbReference type="ARBA" id="ARBA00023125"/>
    </source>
</evidence>
<evidence type="ECO:0000256" key="1">
    <source>
        <dbReference type="ARBA" id="ARBA00023015"/>
    </source>
</evidence>
<keyword evidence="3" id="KW-0804">Transcription</keyword>
<dbReference type="Pfam" id="PF02311">
    <property type="entry name" value="AraC_binding"/>
    <property type="match status" value="1"/>
</dbReference>
<dbReference type="InterPro" id="IPR009057">
    <property type="entry name" value="Homeodomain-like_sf"/>
</dbReference>
<dbReference type="PANTHER" id="PTHR43280">
    <property type="entry name" value="ARAC-FAMILY TRANSCRIPTIONAL REGULATOR"/>
    <property type="match status" value="1"/>
</dbReference>
<dbReference type="InterPro" id="IPR018062">
    <property type="entry name" value="HTH_AraC-typ_CS"/>
</dbReference>
<dbReference type="PANTHER" id="PTHR43280:SF2">
    <property type="entry name" value="HTH-TYPE TRANSCRIPTIONAL REGULATOR EXSA"/>
    <property type="match status" value="1"/>
</dbReference>
<proteinExistence type="predicted"/>
<dbReference type="PROSITE" id="PS00041">
    <property type="entry name" value="HTH_ARAC_FAMILY_1"/>
    <property type="match status" value="1"/>
</dbReference>